<evidence type="ECO:0000313" key="1">
    <source>
        <dbReference type="EMBL" id="RQP01445.1"/>
    </source>
</evidence>
<keyword evidence="2" id="KW-1185">Reference proteome</keyword>
<sequence>MMFGTLFLQAFGSGFSARQVQLHLTLQELTLADKITSQVQKEEKLIADELAAAGIMSLFMSYRGSKLHMKYFSRALKPLSILVVMLQDKSHPSILFTPQIRGT</sequence>
<name>A0A3N7HXD3_POPTR</name>
<evidence type="ECO:0000313" key="2">
    <source>
        <dbReference type="Proteomes" id="UP000006729"/>
    </source>
</evidence>
<gene>
    <name evidence="1" type="ORF">POPTR_016G072850</name>
</gene>
<proteinExistence type="predicted"/>
<dbReference type="Proteomes" id="UP000006729">
    <property type="component" value="Chromosome 16"/>
</dbReference>
<accession>A0A3N7HXD3</accession>
<dbReference type="AlphaFoldDB" id="A0A3N7HXD3"/>
<organism evidence="1 2">
    <name type="scientific">Populus trichocarpa</name>
    <name type="common">Western balsam poplar</name>
    <name type="synonym">Populus balsamifera subsp. trichocarpa</name>
    <dbReference type="NCBI Taxonomy" id="3694"/>
    <lineage>
        <taxon>Eukaryota</taxon>
        <taxon>Viridiplantae</taxon>
        <taxon>Streptophyta</taxon>
        <taxon>Embryophyta</taxon>
        <taxon>Tracheophyta</taxon>
        <taxon>Spermatophyta</taxon>
        <taxon>Magnoliopsida</taxon>
        <taxon>eudicotyledons</taxon>
        <taxon>Gunneridae</taxon>
        <taxon>Pentapetalae</taxon>
        <taxon>rosids</taxon>
        <taxon>fabids</taxon>
        <taxon>Malpighiales</taxon>
        <taxon>Salicaceae</taxon>
        <taxon>Saliceae</taxon>
        <taxon>Populus</taxon>
    </lineage>
</organism>
<dbReference type="EMBL" id="CM009305">
    <property type="protein sequence ID" value="RQP01445.1"/>
    <property type="molecule type" value="Genomic_DNA"/>
</dbReference>
<reference evidence="1 2" key="1">
    <citation type="journal article" date="2006" name="Science">
        <title>The genome of black cottonwood, Populus trichocarpa (Torr. &amp; Gray).</title>
        <authorList>
            <person name="Tuskan G.A."/>
            <person name="Difazio S."/>
            <person name="Jansson S."/>
            <person name="Bohlmann J."/>
            <person name="Grigoriev I."/>
            <person name="Hellsten U."/>
            <person name="Putnam N."/>
            <person name="Ralph S."/>
            <person name="Rombauts S."/>
            <person name="Salamov A."/>
            <person name="Schein J."/>
            <person name="Sterck L."/>
            <person name="Aerts A."/>
            <person name="Bhalerao R.R."/>
            <person name="Bhalerao R.P."/>
            <person name="Blaudez D."/>
            <person name="Boerjan W."/>
            <person name="Brun A."/>
            <person name="Brunner A."/>
            <person name="Busov V."/>
            <person name="Campbell M."/>
            <person name="Carlson J."/>
            <person name="Chalot M."/>
            <person name="Chapman J."/>
            <person name="Chen G.L."/>
            <person name="Cooper D."/>
            <person name="Coutinho P.M."/>
            <person name="Couturier J."/>
            <person name="Covert S."/>
            <person name="Cronk Q."/>
            <person name="Cunningham R."/>
            <person name="Davis J."/>
            <person name="Degroeve S."/>
            <person name="Dejardin A."/>
            <person name="Depamphilis C."/>
            <person name="Detter J."/>
            <person name="Dirks B."/>
            <person name="Dubchak I."/>
            <person name="Duplessis S."/>
            <person name="Ehlting J."/>
            <person name="Ellis B."/>
            <person name="Gendler K."/>
            <person name="Goodstein D."/>
            <person name="Gribskov M."/>
            <person name="Grimwood J."/>
            <person name="Groover A."/>
            <person name="Gunter L."/>
            <person name="Hamberger B."/>
            <person name="Heinze B."/>
            <person name="Helariutta Y."/>
            <person name="Henrissat B."/>
            <person name="Holligan D."/>
            <person name="Holt R."/>
            <person name="Huang W."/>
            <person name="Islam-Faridi N."/>
            <person name="Jones S."/>
            <person name="Jones-Rhoades M."/>
            <person name="Jorgensen R."/>
            <person name="Joshi C."/>
            <person name="Kangasjarvi J."/>
            <person name="Karlsson J."/>
            <person name="Kelleher C."/>
            <person name="Kirkpatrick R."/>
            <person name="Kirst M."/>
            <person name="Kohler A."/>
            <person name="Kalluri U."/>
            <person name="Larimer F."/>
            <person name="Leebens-Mack J."/>
            <person name="Leple J.C."/>
            <person name="Locascio P."/>
            <person name="Lou Y."/>
            <person name="Lucas S."/>
            <person name="Martin F."/>
            <person name="Montanini B."/>
            <person name="Napoli C."/>
            <person name="Nelson D.R."/>
            <person name="Nelson C."/>
            <person name="Nieminen K."/>
            <person name="Nilsson O."/>
            <person name="Pereda V."/>
            <person name="Peter G."/>
            <person name="Philippe R."/>
            <person name="Pilate G."/>
            <person name="Poliakov A."/>
            <person name="Razumovskaya J."/>
            <person name="Richardson P."/>
            <person name="Rinaldi C."/>
            <person name="Ritland K."/>
            <person name="Rouze P."/>
            <person name="Ryaboy D."/>
            <person name="Schmutz J."/>
            <person name="Schrader J."/>
            <person name="Segerman B."/>
            <person name="Shin H."/>
            <person name="Siddiqui A."/>
            <person name="Sterky F."/>
            <person name="Terry A."/>
            <person name="Tsai C.J."/>
            <person name="Uberbacher E."/>
            <person name="Unneberg P."/>
            <person name="Vahala J."/>
            <person name="Wall K."/>
            <person name="Wessler S."/>
            <person name="Yang G."/>
            <person name="Yin T."/>
            <person name="Douglas C."/>
            <person name="Marra M."/>
            <person name="Sandberg G."/>
            <person name="Van de Peer Y."/>
            <person name="Rokhsar D."/>
        </authorList>
    </citation>
    <scope>NUCLEOTIDE SEQUENCE [LARGE SCALE GENOMIC DNA]</scope>
    <source>
        <strain evidence="2">cv. Nisqually</strain>
    </source>
</reference>
<dbReference type="InParanoid" id="A0A3N7HXD3"/>
<protein>
    <submittedName>
        <fullName evidence="1">Uncharacterized protein</fullName>
    </submittedName>
</protein>